<reference evidence="1" key="1">
    <citation type="submission" date="2022-04" db="EMBL/GenBank/DDBJ databases">
        <title>Genome of the entomopathogenic fungus Entomophthora muscae.</title>
        <authorList>
            <person name="Elya C."/>
            <person name="Lovett B.R."/>
            <person name="Lee E."/>
            <person name="Macias A.M."/>
            <person name="Hajek A.E."/>
            <person name="De Bivort B.L."/>
            <person name="Kasson M.T."/>
            <person name="De Fine Licht H.H."/>
            <person name="Stajich J.E."/>
        </authorList>
    </citation>
    <scope>NUCLEOTIDE SEQUENCE</scope>
    <source>
        <strain evidence="1">Berkeley</strain>
    </source>
</reference>
<evidence type="ECO:0000313" key="1">
    <source>
        <dbReference type="EMBL" id="KAJ9059947.1"/>
    </source>
</evidence>
<gene>
    <name evidence="1" type="ORF">DSO57_1036251</name>
</gene>
<accession>A0ACC2SC04</accession>
<evidence type="ECO:0000313" key="2">
    <source>
        <dbReference type="Proteomes" id="UP001165960"/>
    </source>
</evidence>
<protein>
    <submittedName>
        <fullName evidence="1">Uncharacterized protein</fullName>
    </submittedName>
</protein>
<name>A0ACC2SC04_9FUNG</name>
<organism evidence="1 2">
    <name type="scientific">Entomophthora muscae</name>
    <dbReference type="NCBI Taxonomy" id="34485"/>
    <lineage>
        <taxon>Eukaryota</taxon>
        <taxon>Fungi</taxon>
        <taxon>Fungi incertae sedis</taxon>
        <taxon>Zoopagomycota</taxon>
        <taxon>Entomophthoromycotina</taxon>
        <taxon>Entomophthoromycetes</taxon>
        <taxon>Entomophthorales</taxon>
        <taxon>Entomophthoraceae</taxon>
        <taxon>Entomophthora</taxon>
    </lineage>
</organism>
<sequence>MRFYTLSACLLFSGVFSASISQGDGLMNSYIRNGENISPTTKGYLQNFVNTLNPNEIPFSQEDYTQIFVKLRNSQSLKNLLLDHVVDFDLDGLSIPPEESQKGLIALSDQLKKAVTSRIKTAIHYRMSEPTPQAATERIRPILDRLAAVDDLEDKLYMQASTRLESTPNLPETINLLIQWLPDVFETDVLNYLTFFFNEADTYKPEVAITLRKVFHRVQKEYDIFPQTYYEKLVEVTPIPTSYEG</sequence>
<dbReference type="Proteomes" id="UP001165960">
    <property type="component" value="Unassembled WGS sequence"/>
</dbReference>
<proteinExistence type="predicted"/>
<dbReference type="EMBL" id="QTSX02005313">
    <property type="protein sequence ID" value="KAJ9059947.1"/>
    <property type="molecule type" value="Genomic_DNA"/>
</dbReference>
<comment type="caution">
    <text evidence="1">The sequence shown here is derived from an EMBL/GenBank/DDBJ whole genome shotgun (WGS) entry which is preliminary data.</text>
</comment>
<keyword evidence="2" id="KW-1185">Reference proteome</keyword>